<protein>
    <submittedName>
        <fullName evidence="1">Uncharacterized protein</fullName>
    </submittedName>
</protein>
<dbReference type="InParanoid" id="A0A1J7IUF3"/>
<organism evidence="1 2">
    <name type="scientific">Coniochaeta ligniaria NRRL 30616</name>
    <dbReference type="NCBI Taxonomy" id="1408157"/>
    <lineage>
        <taxon>Eukaryota</taxon>
        <taxon>Fungi</taxon>
        <taxon>Dikarya</taxon>
        <taxon>Ascomycota</taxon>
        <taxon>Pezizomycotina</taxon>
        <taxon>Sordariomycetes</taxon>
        <taxon>Sordariomycetidae</taxon>
        <taxon>Coniochaetales</taxon>
        <taxon>Coniochaetaceae</taxon>
        <taxon>Coniochaeta</taxon>
    </lineage>
</organism>
<evidence type="ECO:0000313" key="1">
    <source>
        <dbReference type="EMBL" id="OIW31303.1"/>
    </source>
</evidence>
<name>A0A1J7IUF3_9PEZI</name>
<accession>A0A1J7IUF3</accession>
<dbReference type="Proteomes" id="UP000182658">
    <property type="component" value="Unassembled WGS sequence"/>
</dbReference>
<reference evidence="1 2" key="1">
    <citation type="submission" date="2016-10" db="EMBL/GenBank/DDBJ databases">
        <title>Draft genome sequence of Coniochaeta ligniaria NRRL30616, a lignocellulolytic fungus for bioabatement of inhibitors in plant biomass hydrolysates.</title>
        <authorList>
            <consortium name="DOE Joint Genome Institute"/>
            <person name="Jimenez D.J."/>
            <person name="Hector R.E."/>
            <person name="Riley R."/>
            <person name="Sun H."/>
            <person name="Grigoriev I.V."/>
            <person name="Van Elsas J.D."/>
            <person name="Nichols N.N."/>
        </authorList>
    </citation>
    <scope>NUCLEOTIDE SEQUENCE [LARGE SCALE GENOMIC DNA]</scope>
    <source>
        <strain evidence="1 2">NRRL 30616</strain>
    </source>
</reference>
<sequence length="132" mass="14648">MAQIHSPHTRRVCQNENKFHTKLFPFHSLSHMNSTITISLSADSSPLISPVTKTQMKNSNHTKPCHSLPLYRIAKLRTMSGTSYGTKDSVPSSSAMPCDPARIYRTSLSDLLQSVGCRVRYSMLNCGYPSCA</sequence>
<dbReference type="EMBL" id="KV875096">
    <property type="protein sequence ID" value="OIW31303.1"/>
    <property type="molecule type" value="Genomic_DNA"/>
</dbReference>
<gene>
    <name evidence="1" type="ORF">CONLIGDRAFT_631223</name>
</gene>
<evidence type="ECO:0000313" key="2">
    <source>
        <dbReference type="Proteomes" id="UP000182658"/>
    </source>
</evidence>
<keyword evidence="2" id="KW-1185">Reference proteome</keyword>
<proteinExistence type="predicted"/>
<dbReference type="AlphaFoldDB" id="A0A1J7IUF3"/>